<reference evidence="4" key="1">
    <citation type="submission" date="2013-03" db="EMBL/GenBank/DDBJ databases">
        <title>The Genome Sequence of Anopheles dirus WRAIR2.</title>
        <authorList>
            <consortium name="The Broad Institute Genomics Platform"/>
            <person name="Neafsey D.E."/>
            <person name="Walton C."/>
            <person name="Walker B."/>
            <person name="Young S.K."/>
            <person name="Zeng Q."/>
            <person name="Gargeya S."/>
            <person name="Fitzgerald M."/>
            <person name="Haas B."/>
            <person name="Abouelleil A."/>
            <person name="Allen A.W."/>
            <person name="Alvarado L."/>
            <person name="Arachchi H.M."/>
            <person name="Berlin A.M."/>
            <person name="Chapman S.B."/>
            <person name="Gainer-Dewar J."/>
            <person name="Goldberg J."/>
            <person name="Griggs A."/>
            <person name="Gujja S."/>
            <person name="Hansen M."/>
            <person name="Howarth C."/>
            <person name="Imamovic A."/>
            <person name="Ireland A."/>
            <person name="Larimer J."/>
            <person name="McCowan C."/>
            <person name="Murphy C."/>
            <person name="Pearson M."/>
            <person name="Poon T.W."/>
            <person name="Priest M."/>
            <person name="Roberts A."/>
            <person name="Saif S."/>
            <person name="Shea T."/>
            <person name="Sisk P."/>
            <person name="Sykes S."/>
            <person name="Wortman J."/>
            <person name="Nusbaum C."/>
            <person name="Birren B."/>
        </authorList>
    </citation>
    <scope>NUCLEOTIDE SEQUENCE [LARGE SCALE GENOMIC DNA]</scope>
    <source>
        <strain evidence="4">WRAIR2</strain>
    </source>
</reference>
<feature type="compositionally biased region" description="Low complexity" evidence="1">
    <location>
        <begin position="1"/>
        <end position="17"/>
    </location>
</feature>
<dbReference type="AlphaFoldDB" id="A0A182NWC2"/>
<evidence type="ECO:0000313" key="4">
    <source>
        <dbReference type="Proteomes" id="UP000075884"/>
    </source>
</evidence>
<accession>A0A182NWC2</accession>
<reference evidence="3" key="2">
    <citation type="submission" date="2020-05" db="UniProtKB">
        <authorList>
            <consortium name="EnsemblMetazoa"/>
        </authorList>
    </citation>
    <scope>IDENTIFICATION</scope>
    <source>
        <strain evidence="3">WRAIR2</strain>
    </source>
</reference>
<name>A0A182NWC2_9DIPT</name>
<dbReference type="VEuPathDB" id="VectorBase:ADIR014200"/>
<protein>
    <submittedName>
        <fullName evidence="3">Uncharacterized protein</fullName>
    </submittedName>
</protein>
<keyword evidence="2" id="KW-0732">Signal</keyword>
<evidence type="ECO:0000313" key="3">
    <source>
        <dbReference type="EnsemblMetazoa" id="ADIR014200-PA"/>
    </source>
</evidence>
<keyword evidence="4" id="KW-1185">Reference proteome</keyword>
<feature type="chain" id="PRO_5008130636" evidence="2">
    <location>
        <begin position="17"/>
        <end position="69"/>
    </location>
</feature>
<organism evidence="3 4">
    <name type="scientific">Anopheles dirus</name>
    <dbReference type="NCBI Taxonomy" id="7168"/>
    <lineage>
        <taxon>Eukaryota</taxon>
        <taxon>Metazoa</taxon>
        <taxon>Ecdysozoa</taxon>
        <taxon>Arthropoda</taxon>
        <taxon>Hexapoda</taxon>
        <taxon>Insecta</taxon>
        <taxon>Pterygota</taxon>
        <taxon>Neoptera</taxon>
        <taxon>Endopterygota</taxon>
        <taxon>Diptera</taxon>
        <taxon>Nematocera</taxon>
        <taxon>Culicoidea</taxon>
        <taxon>Culicidae</taxon>
        <taxon>Anophelinae</taxon>
        <taxon>Anopheles</taxon>
    </lineage>
</organism>
<dbReference type="Proteomes" id="UP000075884">
    <property type="component" value="Unassembled WGS sequence"/>
</dbReference>
<feature type="compositionally biased region" description="Low complexity" evidence="1">
    <location>
        <begin position="27"/>
        <end position="43"/>
    </location>
</feature>
<evidence type="ECO:0000256" key="2">
    <source>
        <dbReference type="SAM" id="SignalP"/>
    </source>
</evidence>
<feature type="region of interest" description="Disordered" evidence="1">
    <location>
        <begin position="1"/>
        <end position="69"/>
    </location>
</feature>
<feature type="compositionally biased region" description="Pro residues" evidence="1">
    <location>
        <begin position="54"/>
        <end position="69"/>
    </location>
</feature>
<evidence type="ECO:0000256" key="1">
    <source>
        <dbReference type="SAM" id="MobiDB-lite"/>
    </source>
</evidence>
<sequence>MLSLLLQLAVPGPQQQQQPPPPPQPPQQQHQRLQHPQPPAALANSKVLRRQPHLPHPFHQPPPVGHPKY</sequence>
<feature type="signal peptide" evidence="2">
    <location>
        <begin position="1"/>
        <end position="16"/>
    </location>
</feature>
<dbReference type="EnsemblMetazoa" id="ADIR014200-RA">
    <property type="protein sequence ID" value="ADIR014200-PA"/>
    <property type="gene ID" value="ADIR014200"/>
</dbReference>
<proteinExistence type="predicted"/>